<dbReference type="AlphaFoldDB" id="A7I2Q0"/>
<reference evidence="2" key="1">
    <citation type="submission" date="2007-07" db="EMBL/GenBank/DDBJ databases">
        <title>Complete genome sequence of Campylobacter hominis ATCC BAA-381, a commensal isolated from the human gastrointestinal tract.</title>
        <authorList>
            <person name="Fouts D.E."/>
            <person name="Mongodin E.F."/>
            <person name="Puiu D."/>
            <person name="Sebastian Y."/>
            <person name="Miller W.G."/>
            <person name="Mandrell R.E."/>
            <person name="Nelson K.E."/>
        </authorList>
    </citation>
    <scope>NUCLEOTIDE SEQUENCE [LARGE SCALE GENOMIC DNA]</scope>
    <source>
        <strain evidence="2">ATCC BAA-381 / LMG 19568 / NCTC 13146 / CH001A</strain>
    </source>
</reference>
<dbReference type="HOGENOM" id="CLU_3077850_0_0_7"/>
<keyword evidence="2" id="KW-1185">Reference proteome</keyword>
<name>A7I2Q0_CAMHC</name>
<gene>
    <name evidence="1" type="ordered locus">CHAB381_1240</name>
</gene>
<dbReference type="KEGG" id="cha:CHAB381_1240"/>
<organism evidence="1 2">
    <name type="scientific">Campylobacter hominis (strain ATCC BAA-381 / DSM 21671 / CCUG 45161 / LMG 19568 / NCTC 13146 / CH001A)</name>
    <dbReference type="NCBI Taxonomy" id="360107"/>
    <lineage>
        <taxon>Bacteria</taxon>
        <taxon>Pseudomonadati</taxon>
        <taxon>Campylobacterota</taxon>
        <taxon>Epsilonproteobacteria</taxon>
        <taxon>Campylobacterales</taxon>
        <taxon>Campylobacteraceae</taxon>
        <taxon>Campylobacter</taxon>
    </lineage>
</organism>
<sequence>MQILKSHSYILKFKVIKNDCYTKNQIDKLFKAEEDTFLKNSKNSKFYKFYAL</sequence>
<dbReference type="EMBL" id="CP000776">
    <property type="protein sequence ID" value="ABS51681.1"/>
    <property type="molecule type" value="Genomic_DNA"/>
</dbReference>
<dbReference type="Proteomes" id="UP000002407">
    <property type="component" value="Chromosome"/>
</dbReference>
<evidence type="ECO:0000313" key="2">
    <source>
        <dbReference type="Proteomes" id="UP000002407"/>
    </source>
</evidence>
<protein>
    <submittedName>
        <fullName evidence="1">Uncharacterized protein</fullName>
    </submittedName>
</protein>
<accession>A7I2Q0</accession>
<proteinExistence type="predicted"/>
<evidence type="ECO:0000313" key="1">
    <source>
        <dbReference type="EMBL" id="ABS51681.1"/>
    </source>
</evidence>